<protein>
    <submittedName>
        <fullName evidence="1">Uncharacterized protein</fullName>
    </submittedName>
</protein>
<keyword evidence="2" id="KW-1185">Reference proteome</keyword>
<gene>
    <name evidence="1" type="primary">87</name>
    <name evidence="1" type="ORF">SEA_DAREDEVIL_87</name>
</gene>
<dbReference type="RefSeq" id="YP_009807201.1">
    <property type="nucleotide sequence ID" value="NC_048021.1"/>
</dbReference>
<accession>A0A345MIU3</accession>
<dbReference type="GeneID" id="54998077"/>
<evidence type="ECO:0000313" key="2">
    <source>
        <dbReference type="Proteomes" id="UP000257597"/>
    </source>
</evidence>
<sequence>MPNANELPEPWYTALTDAGYVGPYGEPSLCKLAEGIDAHPSTVSRLIRGANAKGARPELVAKIADALGRKPEDVASWAGEQWQAGLGPYSVPSGAESLTLRQRESVDRVIRAFIEVNRRERSRRALDTKMVRQLAKATGKTRVEIADILEEIEGREE</sequence>
<organism evidence="1 2">
    <name type="scientific">Gordonia phage Daredevil</name>
    <dbReference type="NCBI Taxonomy" id="2283286"/>
    <lineage>
        <taxon>Viruses</taxon>
        <taxon>Duplodnaviria</taxon>
        <taxon>Heunggongvirae</taxon>
        <taxon>Uroviricota</taxon>
        <taxon>Caudoviricetes</taxon>
        <taxon>Daredevilvirus</taxon>
        <taxon>Daredevilvirus daredevil</taxon>
    </lineage>
</organism>
<reference evidence="2" key="1">
    <citation type="submission" date="2018-07" db="EMBL/GenBank/DDBJ databases">
        <authorList>
            <person name="Quirk P.G."/>
            <person name="Krulwich T.A."/>
        </authorList>
    </citation>
    <scope>NUCLEOTIDE SEQUENCE [LARGE SCALE GENOMIC DNA]</scope>
</reference>
<dbReference type="Proteomes" id="UP000257597">
    <property type="component" value="Segment"/>
</dbReference>
<proteinExistence type="predicted"/>
<dbReference type="EMBL" id="MH590603">
    <property type="protein sequence ID" value="AXH70474.1"/>
    <property type="molecule type" value="Genomic_DNA"/>
</dbReference>
<dbReference type="KEGG" id="vg:54998077"/>
<name>A0A345MIU3_9CAUD</name>
<evidence type="ECO:0000313" key="1">
    <source>
        <dbReference type="EMBL" id="AXH70474.1"/>
    </source>
</evidence>